<feature type="compositionally biased region" description="Low complexity" evidence="1">
    <location>
        <begin position="14"/>
        <end position="25"/>
    </location>
</feature>
<evidence type="ECO:0000313" key="3">
    <source>
        <dbReference type="Proteomes" id="UP000324897"/>
    </source>
</evidence>
<keyword evidence="3" id="KW-1185">Reference proteome</keyword>
<protein>
    <submittedName>
        <fullName evidence="2">Uncharacterized protein</fullName>
    </submittedName>
</protein>
<evidence type="ECO:0000313" key="2">
    <source>
        <dbReference type="EMBL" id="TVU25749.1"/>
    </source>
</evidence>
<evidence type="ECO:0000256" key="1">
    <source>
        <dbReference type="SAM" id="MobiDB-lite"/>
    </source>
</evidence>
<organism evidence="2 3">
    <name type="scientific">Eragrostis curvula</name>
    <name type="common">weeping love grass</name>
    <dbReference type="NCBI Taxonomy" id="38414"/>
    <lineage>
        <taxon>Eukaryota</taxon>
        <taxon>Viridiplantae</taxon>
        <taxon>Streptophyta</taxon>
        <taxon>Embryophyta</taxon>
        <taxon>Tracheophyta</taxon>
        <taxon>Spermatophyta</taxon>
        <taxon>Magnoliopsida</taxon>
        <taxon>Liliopsida</taxon>
        <taxon>Poales</taxon>
        <taxon>Poaceae</taxon>
        <taxon>PACMAD clade</taxon>
        <taxon>Chloridoideae</taxon>
        <taxon>Eragrostideae</taxon>
        <taxon>Eragrostidinae</taxon>
        <taxon>Eragrostis</taxon>
    </lineage>
</organism>
<reference evidence="2 3" key="1">
    <citation type="journal article" date="2019" name="Sci. Rep.">
        <title>A high-quality genome of Eragrostis curvula grass provides insights into Poaceae evolution and supports new strategies to enhance forage quality.</title>
        <authorList>
            <person name="Carballo J."/>
            <person name="Santos B.A.C.M."/>
            <person name="Zappacosta D."/>
            <person name="Garbus I."/>
            <person name="Selva J.P."/>
            <person name="Gallo C.A."/>
            <person name="Diaz A."/>
            <person name="Albertini E."/>
            <person name="Caccamo M."/>
            <person name="Echenique V."/>
        </authorList>
    </citation>
    <scope>NUCLEOTIDE SEQUENCE [LARGE SCALE GENOMIC DNA]</scope>
    <source>
        <strain evidence="3">cv. Victoria</strain>
        <tissue evidence="2">Leaf</tissue>
    </source>
</reference>
<comment type="caution">
    <text evidence="2">The sequence shown here is derived from an EMBL/GenBank/DDBJ whole genome shotgun (WGS) entry which is preliminary data.</text>
</comment>
<gene>
    <name evidence="2" type="ORF">EJB05_28256</name>
</gene>
<proteinExistence type="predicted"/>
<feature type="region of interest" description="Disordered" evidence="1">
    <location>
        <begin position="1"/>
        <end position="25"/>
    </location>
</feature>
<dbReference type="Gramene" id="TVU25749">
    <property type="protein sequence ID" value="TVU25749"/>
    <property type="gene ID" value="EJB05_28256"/>
</dbReference>
<dbReference type="Proteomes" id="UP000324897">
    <property type="component" value="Chromosome 2"/>
</dbReference>
<accession>A0A5J9UPI2</accession>
<dbReference type="AlphaFoldDB" id="A0A5J9UPI2"/>
<feature type="non-terminal residue" evidence="2">
    <location>
        <position position="1"/>
    </location>
</feature>
<sequence>MPTTSSPLANDLGPLLLAAPTPTTSSPLADDLGPLLLAAPTPRTSSALADDLGATNNLRIVSIADTTLAGLPEVLQTTDRNTIRRYYNTSAAATDSFVAAVYIGTAARKRLVEADEVEDRR</sequence>
<dbReference type="EMBL" id="RWGY01000013">
    <property type="protein sequence ID" value="TVU25749.1"/>
    <property type="molecule type" value="Genomic_DNA"/>
</dbReference>
<name>A0A5J9UPI2_9POAL</name>